<keyword evidence="2" id="KW-1185">Reference proteome</keyword>
<dbReference type="AlphaFoldDB" id="A0A7W8E7L3"/>
<protein>
    <submittedName>
        <fullName evidence="1">Uncharacterized protein</fullName>
    </submittedName>
</protein>
<gene>
    <name evidence="1" type="ORF">HDF16_006255</name>
</gene>
<comment type="caution">
    <text evidence="1">The sequence shown here is derived from an EMBL/GenBank/DDBJ whole genome shotgun (WGS) entry which is preliminary data.</text>
</comment>
<proteinExistence type="predicted"/>
<evidence type="ECO:0000313" key="2">
    <source>
        <dbReference type="Proteomes" id="UP000540989"/>
    </source>
</evidence>
<name>A0A7W8E7L3_9BACT</name>
<sequence length="72" mass="7586">MRKIAVLTILFGSGLVAFGVSGFSGEYSANTRFSSDGTPYSGLFGWSMNERIEIGVGVAMLAGGLILHRDAK</sequence>
<reference evidence="1 2" key="1">
    <citation type="submission" date="2020-08" db="EMBL/GenBank/DDBJ databases">
        <title>Genomic Encyclopedia of Type Strains, Phase IV (KMG-V): Genome sequencing to study the core and pangenomes of soil and plant-associated prokaryotes.</title>
        <authorList>
            <person name="Whitman W."/>
        </authorList>
    </citation>
    <scope>NUCLEOTIDE SEQUENCE [LARGE SCALE GENOMIC DNA]</scope>
    <source>
        <strain evidence="1 2">M8UP14</strain>
    </source>
</reference>
<dbReference type="Proteomes" id="UP000540989">
    <property type="component" value="Unassembled WGS sequence"/>
</dbReference>
<evidence type="ECO:0000313" key="1">
    <source>
        <dbReference type="EMBL" id="MBB5061519.1"/>
    </source>
</evidence>
<dbReference type="RefSeq" id="WP_221313414.1">
    <property type="nucleotide sequence ID" value="NZ_JACHIP010000050.1"/>
</dbReference>
<organism evidence="1 2">
    <name type="scientific">Granulicella aggregans</name>
    <dbReference type="NCBI Taxonomy" id="474949"/>
    <lineage>
        <taxon>Bacteria</taxon>
        <taxon>Pseudomonadati</taxon>
        <taxon>Acidobacteriota</taxon>
        <taxon>Terriglobia</taxon>
        <taxon>Terriglobales</taxon>
        <taxon>Acidobacteriaceae</taxon>
        <taxon>Granulicella</taxon>
    </lineage>
</organism>
<dbReference type="EMBL" id="JACHIP010000050">
    <property type="protein sequence ID" value="MBB5061519.1"/>
    <property type="molecule type" value="Genomic_DNA"/>
</dbReference>
<accession>A0A7W8E7L3</accession>